<accession>A0A8H5F238</accession>
<gene>
    <name evidence="5" type="ORF">D9619_002050</name>
</gene>
<keyword evidence="6" id="KW-1185">Reference proteome</keyword>
<sequence>MEIDDSVEFVPQIKRFKHQSYNQSLKDVHLPSTFKQSHLEHEVGDNESHFHEALDYWRQLNLAPSFIQFANNADGLSASLPLLLHNWREIYTLWEEALKVADDEGLRALLDLLQKMAHDLRTTLTPIYGSILDHLLGLLPKAISAQALTSLLETLSSLFRYLLIPAVDHKLLEDTWVRICKILPKCLGEIQRAVAEVWGGVLRRMKSGPREKAIRLIATGAVGVEDASAWVLVYACKSVSQTLHTCAPSIFEPLLTFHLTEAVDSRPTHTLLRRTLTALIHHVKNAEQFSLVGEILVQRLATVRQEEDLERLRRMLEVLAVTTSVRQGSRLTDEQKMTLYTDLPALPVVAPLHTSLLRYVTSLFFAGEMSLWLGPGLKYLQRSWTLPASAADEAFSQTPLSFALKLHLCLADVNWGGWKLIALPVLVKSTAKPDLGLLDREQRRLIDFLAALMRGGKLGTPAELDLSWKKKVETVVITRLTSGAWKDGSTDEAIAELDDMLVLLPLCTHPMAEPLVGIVESYMTTANISVEAKDAARIIGLCMQAISKRPTAEWANRVNVSQWARIGLQHWSWSHEFISGVVAVAQTSPTTQTLPLVDIYPSLYDAFLSHARPLRLAALRLLDSKLVDPTHDQIEVLKRCLQGEEVPLDIQGVRERVLRIGRVGQVVGDEKGADLCARWLIAQLKVNLRPLWSPSASALASLSKRFGDLVWRLLFEELKKVTLRDSLSEDVESSQSSGMMIDETQEARVEKDQEDNGDADPSEEERTWRDPSAHKIRSAVLVWDDPEGERKRLAKEKAADERFDVTSYEQQLLATLGECHDIAEKHNRDLIPHFLALNGNNAASASSSALPKTKLLAWLNLFAKFSNPKALFSTDSLRALYTTLLSHPDRPLQSAALSCLFTYKSPQLIAHEEQLKALLDDTRWRDELSLLDLKNVPATSRAAFMDVFIRLLFGIMLEKKGRGRGGGDRRAAVLSTFTGCTDHELGLVVDLMLRPFGWNRNSPSYGASNGFKFETINNKTSDKQVLGFLTLLGDVLKNLGSRLVSYWPSLLGTTINITGTAQSRIDHTMEEALEDKEGEDETEILREVEESTNLSSSKIVRSIRQLGLKRFANFFRIPVMFDFSPYMSAAFTSCINPRLPVLDKENTQAPSALMELFYAWTIDGIHIPLLVELNADTLPKIYDCLIATNVKPSVISRIFDIVENLLSCSLEDDFARDHVLKPYVSRLLTNLAILVERTKGQNTISSPLGQRQITILSEIAQYSTNSEQATTLLALFNPLLRRPAKVVPEKVKQGLVKIIGELIHLIPEMNDIESATYQKTYGLLSQLFQSLRSRPSRMALVSTFHRLATLDEDLKELAGLLDGMNAYSVKRIDEPDFDRRLDAFASLNETQFKSLTCSQWLPVLYNMLNFIQDPVELAVRNSASYAMRHFIDLVAAQMSQAHEDVFLKVLYPGLRNGLRSKNEMVRTEVLGVIAFAVEKCVHIDSLQEMRILLEGGDEEANFFNNILHVQVHRRSRALRRLGDHCDEGHLRSATLADIFVPLVANYIMSTSTVDHHLVNDAIQATGRMAKQLQWGAYYGLVQKYLKLSRAKDESEKVYIRTLVALLDNFHFPMDEVVAEADAEEDKVAVDDDEAGDVDNTVVDTEKVLAQDAKKIAHIADAVNLRLLPSLLAHLEKHDANTDDNTRIPISIGIVKVATHLPIALRESQITRLLTILSQILRSRSQETRDLVRDSLNRIAVNLGPSYLSLIIREMRAALLRGPQLHVLAFATHSLILHVTTGDHASSFTNLDACVNDVAYVSAEVIFGESGKDVQAEDFKTKMREVRASSSRGLDSFAIMAKFITPPKISSLLIPIKKIMHETESVKVLVLVDEVLKRISSGLNSNGHLVPTELIVLCNTLVSQNAKFLQQTIAQRKKNVKGDAIVQIKRQTTNDVDHYTNNSFRFVAFGLELLNTALKRNRFDFRDTAIVSRLEAMVVVVGNTLYSTNATILIIAMRCAAGLAKCPLKAVAKSLPVTVRQILDIIKQTGNTESELVQVAFKCLGAILRDGPPVQVKEKDLVYLIELLTPDLEDPERQASVFTLLRAIVARKFVVPEIYDLMEKVSEVAVTSQSTQVQELCRGVLLQFLLDYPQGKGRLRNQMAFFAKNLSYIHESGRTSIMELLSAVIVKFQANLIQEYSDLLFVALVMVLANDDSPKCREMAGHLIKNLWTRLEESSRNTLLSHLHSWASQTAQPLLTWVSVQVYGFIIDIAQKDSESYIQPILDDLDVSLKRSAATIQAVEEEETFAMDVELDWQLAYHSLTVLAKVLRVFPQFATDEAKISWTLVVQHLLFPHAWVRTAACRLLGLLFTAVPVATPQSDLPPEHPLSRVGMQDTARKLTQQLKSEHLDQALSLQIVKNLFYLGKCFYLIPILDTTAVNEDADDLLDNEATSTVVEPTTQADNLKELASPLPWLFSKISYQIKSGHIARRSRAASKPNWSQQPLAGLRWFAAMASHMEGSRLEQFLVHILTPVYRIAEDDTIRDSHMEELKTTAIELQDLVQAKVGTTKFATVYNQIRQSVLGVRRERKTARVLQATTNPEASAKRKMQRNVIKKDSRKRKERGFLEGKGKFKRRREE</sequence>
<proteinExistence type="predicted"/>
<feature type="domain" description="U3 small nucleolar RNA-associated protein 20 C-terminal" evidence="4">
    <location>
        <begin position="2337"/>
        <end position="2603"/>
    </location>
</feature>
<dbReference type="InterPro" id="IPR046523">
    <property type="entry name" value="UTP20_dom"/>
</dbReference>
<organism evidence="5 6">
    <name type="scientific">Psilocybe cf. subviscida</name>
    <dbReference type="NCBI Taxonomy" id="2480587"/>
    <lineage>
        <taxon>Eukaryota</taxon>
        <taxon>Fungi</taxon>
        <taxon>Dikarya</taxon>
        <taxon>Basidiomycota</taxon>
        <taxon>Agaricomycotina</taxon>
        <taxon>Agaricomycetes</taxon>
        <taxon>Agaricomycetidae</taxon>
        <taxon>Agaricales</taxon>
        <taxon>Agaricineae</taxon>
        <taxon>Strophariaceae</taxon>
        <taxon>Psilocybe</taxon>
    </lineage>
</organism>
<feature type="domain" description="U3 small nucleolar RNA-associated protein 20 N-terminal" evidence="2">
    <location>
        <begin position="852"/>
        <end position="1462"/>
    </location>
</feature>
<dbReference type="PANTHER" id="PTHR17695:SF11">
    <property type="entry name" value="SMALL SUBUNIT PROCESSOME COMPONENT 20 HOMOLOG"/>
    <property type="match status" value="1"/>
</dbReference>
<feature type="domain" description="U3 small nucleolar RNA-associated protein 20" evidence="3">
    <location>
        <begin position="1677"/>
        <end position="1900"/>
    </location>
</feature>
<dbReference type="Proteomes" id="UP000567179">
    <property type="component" value="Unassembled WGS sequence"/>
</dbReference>
<dbReference type="OrthoDB" id="360653at2759"/>
<dbReference type="InterPro" id="IPR016024">
    <property type="entry name" value="ARM-type_fold"/>
</dbReference>
<dbReference type="Pfam" id="PF20416">
    <property type="entry name" value="UTP20"/>
    <property type="match status" value="1"/>
</dbReference>
<feature type="region of interest" description="Disordered" evidence="1">
    <location>
        <begin position="746"/>
        <end position="771"/>
    </location>
</feature>
<dbReference type="PANTHER" id="PTHR17695">
    <property type="entry name" value="SMALL SUBUNIT PROCESSOME COMPONENT 20 HOMOLOG"/>
    <property type="match status" value="1"/>
</dbReference>
<comment type="caution">
    <text evidence="5">The sequence shown here is derived from an EMBL/GenBank/DDBJ whole genome shotgun (WGS) entry which is preliminary data.</text>
</comment>
<evidence type="ECO:0000259" key="3">
    <source>
        <dbReference type="Pfam" id="PF20416"/>
    </source>
</evidence>
<dbReference type="GO" id="GO:0030686">
    <property type="term" value="C:90S preribosome"/>
    <property type="evidence" value="ECO:0007669"/>
    <property type="project" value="TreeGrafter"/>
</dbReference>
<evidence type="ECO:0000259" key="2">
    <source>
        <dbReference type="Pfam" id="PF07539"/>
    </source>
</evidence>
<evidence type="ECO:0000313" key="6">
    <source>
        <dbReference type="Proteomes" id="UP000567179"/>
    </source>
</evidence>
<name>A0A8H5F238_9AGAR</name>
<dbReference type="GO" id="GO:0032040">
    <property type="term" value="C:small-subunit processome"/>
    <property type="evidence" value="ECO:0007669"/>
    <property type="project" value="TreeGrafter"/>
</dbReference>
<evidence type="ECO:0000256" key="1">
    <source>
        <dbReference type="SAM" id="MobiDB-lite"/>
    </source>
</evidence>
<dbReference type="InterPro" id="IPR057525">
    <property type="entry name" value="UTP20_C"/>
</dbReference>
<dbReference type="SUPFAM" id="SSF48371">
    <property type="entry name" value="ARM repeat"/>
    <property type="match status" value="2"/>
</dbReference>
<evidence type="ECO:0008006" key="7">
    <source>
        <dbReference type="Google" id="ProtNLM"/>
    </source>
</evidence>
<evidence type="ECO:0000259" key="4">
    <source>
        <dbReference type="Pfam" id="PF23099"/>
    </source>
</evidence>
<dbReference type="Gene3D" id="1.25.10.10">
    <property type="entry name" value="Leucine-rich Repeat Variant"/>
    <property type="match status" value="1"/>
</dbReference>
<feature type="region of interest" description="Disordered" evidence="1">
    <location>
        <begin position="2579"/>
        <end position="2620"/>
    </location>
</feature>
<dbReference type="EMBL" id="JAACJJ010000028">
    <property type="protein sequence ID" value="KAF5320834.1"/>
    <property type="molecule type" value="Genomic_DNA"/>
</dbReference>
<evidence type="ECO:0000313" key="5">
    <source>
        <dbReference type="EMBL" id="KAF5320834.1"/>
    </source>
</evidence>
<reference evidence="5 6" key="1">
    <citation type="journal article" date="2020" name="ISME J.">
        <title>Uncovering the hidden diversity of litter-decomposition mechanisms in mushroom-forming fungi.</title>
        <authorList>
            <person name="Floudas D."/>
            <person name="Bentzer J."/>
            <person name="Ahren D."/>
            <person name="Johansson T."/>
            <person name="Persson P."/>
            <person name="Tunlid A."/>
        </authorList>
    </citation>
    <scope>NUCLEOTIDE SEQUENCE [LARGE SCALE GENOMIC DNA]</scope>
    <source>
        <strain evidence="5 6">CBS 101986</strain>
    </source>
</reference>
<feature type="compositionally biased region" description="Acidic residues" evidence="1">
    <location>
        <begin position="752"/>
        <end position="763"/>
    </location>
</feature>
<dbReference type="InterPro" id="IPR011989">
    <property type="entry name" value="ARM-like"/>
</dbReference>
<dbReference type="InterPro" id="IPR011430">
    <property type="entry name" value="UTP20_N"/>
</dbReference>
<dbReference type="Pfam" id="PF07539">
    <property type="entry name" value="UTP20_N"/>
    <property type="match status" value="1"/>
</dbReference>
<dbReference type="InterPro" id="IPR052575">
    <property type="entry name" value="SSU_processome_comp_20"/>
</dbReference>
<protein>
    <recommendedName>
        <fullName evidence="7">U3 small nucleolar RNA-associated protein 20</fullName>
    </recommendedName>
</protein>
<dbReference type="Pfam" id="PF23099">
    <property type="entry name" value="UTP20_C"/>
    <property type="match status" value="1"/>
</dbReference>
<feature type="compositionally biased region" description="Basic and acidic residues" evidence="1">
    <location>
        <begin position="2605"/>
        <end position="2620"/>
    </location>
</feature>